<feature type="transmembrane region" description="Helical" evidence="1">
    <location>
        <begin position="35"/>
        <end position="64"/>
    </location>
</feature>
<evidence type="ECO:0000313" key="4">
    <source>
        <dbReference type="WBParaSite" id="TREG1_13640.2"/>
    </source>
</evidence>
<proteinExistence type="predicted"/>
<name>A0AA85JAW1_TRIRE</name>
<dbReference type="WBParaSite" id="TREG1_13640.3">
    <property type="protein sequence ID" value="TREG1_13640.3"/>
    <property type="gene ID" value="TREG1_13640"/>
</dbReference>
<keyword evidence="1" id="KW-0472">Membrane</keyword>
<reference evidence="3 4" key="2">
    <citation type="submission" date="2023-11" db="UniProtKB">
        <authorList>
            <consortium name="WormBaseParasite"/>
        </authorList>
    </citation>
    <scope>IDENTIFICATION</scope>
</reference>
<dbReference type="AlphaFoldDB" id="A0AA85JAW1"/>
<dbReference type="WBParaSite" id="TREG1_13640.5">
    <property type="protein sequence ID" value="TREG1_13640.5"/>
    <property type="gene ID" value="TREG1_13640"/>
</dbReference>
<keyword evidence="2" id="KW-1185">Reference proteome</keyword>
<keyword evidence="1" id="KW-0812">Transmembrane</keyword>
<evidence type="ECO:0000313" key="5">
    <source>
        <dbReference type="WBParaSite" id="TREG1_13640.4"/>
    </source>
</evidence>
<evidence type="ECO:0000256" key="1">
    <source>
        <dbReference type="SAM" id="Phobius"/>
    </source>
</evidence>
<evidence type="ECO:0000313" key="3">
    <source>
        <dbReference type="WBParaSite" id="TREG1_13640.1"/>
    </source>
</evidence>
<organism evidence="2 5">
    <name type="scientific">Trichobilharzia regenti</name>
    <name type="common">Nasal bird schistosome</name>
    <dbReference type="NCBI Taxonomy" id="157069"/>
    <lineage>
        <taxon>Eukaryota</taxon>
        <taxon>Metazoa</taxon>
        <taxon>Spiralia</taxon>
        <taxon>Lophotrochozoa</taxon>
        <taxon>Platyhelminthes</taxon>
        <taxon>Trematoda</taxon>
        <taxon>Digenea</taxon>
        <taxon>Strigeidida</taxon>
        <taxon>Schistosomatoidea</taxon>
        <taxon>Schistosomatidae</taxon>
        <taxon>Trichobilharzia</taxon>
    </lineage>
</organism>
<accession>A0AA85JAW1</accession>
<protein>
    <submittedName>
        <fullName evidence="3 4">Uncharacterized protein</fullName>
    </submittedName>
</protein>
<reference evidence="2" key="1">
    <citation type="submission" date="2022-06" db="EMBL/GenBank/DDBJ databases">
        <authorList>
            <person name="Berger JAMES D."/>
            <person name="Berger JAMES D."/>
        </authorList>
    </citation>
    <scope>NUCLEOTIDE SEQUENCE [LARGE SCALE GENOMIC DNA]</scope>
</reference>
<dbReference type="WBParaSite" id="TREG1_13640.7">
    <property type="protein sequence ID" value="TREG1_13640.7"/>
    <property type="gene ID" value="TREG1_13640"/>
</dbReference>
<dbReference type="WBParaSite" id="TREG1_13640.2">
    <property type="protein sequence ID" value="TREG1_13640.2"/>
    <property type="gene ID" value="TREG1_13640"/>
</dbReference>
<sequence>MPPVQKSLNIHITTMETITDDGQEKTVVTSSVIKIILFVLGAILLCSVVLILLATALTHTSWFLRRRRSFHRRLDSSSSRPRFGIKDHIVNYMYVVVETLAINFGNDDENSSKTTKTPIPKSFEKTCEPPSLPLRFQPEKLYGTTATLHRDKYRKASCINLPLHSHQNQYRKKSMLDGFIFSEQRRGSRLSDTNTVSRSNLSIQHSHLTGSDKSHCETMKFPSTEKVEQQDIPVILSEIPCSSNHDHICSHQTSVSTEDSKYFCQPSDENCLSVPLMARRASATDYELLDSRSAKTRKVSYAPISITITDTQSDTDDTVNVKTDDTGFLSTPVLGIDDSRVIRRNSFLSYATVLRKTGTEDLVTGEDYKSIYYTARQTPTMGSSASLSNVVQADESLLQNTNIDQISSLVKRLPPVITYDWMQYPAGIVAVGVKYLSEISKNESRVFVTLHTAKNLLSPRLWHKTTFNVQCIISTKDHSQMFTIHSKETEFGCPQFLNNNEVSMNIPIRRSSMTPAVNDIEIPKIHIQMKIFESIPKWSGDKEYYHGSCSMSTQELPVSQGDFEHVGWCLVEEAYPVIRLSGDMLISLCRNQNKGFVNIRIHEMRNLKFTSYGRWRIENLNALVNKRSYEITLHACLVHAGRIMKAVKATTIHYPVHRSSKTYQTDGHSLLEGKITEEKTGEKKNSHCFTLNDCSVQFNLPFVKKSFAKHLTVKHGIIIYITSKLPISDLIPYECANQLKQMGITNMRALNAIGECHFGDYGFQSDSVKDFNRPASCHSSQGYTFWSDAGSRNGTRIYQWLGAE</sequence>
<keyword evidence="1" id="KW-1133">Transmembrane helix</keyword>
<dbReference type="WBParaSite" id="TREG1_13640.1">
    <property type="protein sequence ID" value="TREG1_13640.1"/>
    <property type="gene ID" value="TREG1_13640"/>
</dbReference>
<dbReference type="WBParaSite" id="TREG1_13640.4">
    <property type="protein sequence ID" value="TREG1_13640.4"/>
    <property type="gene ID" value="TREG1_13640"/>
</dbReference>
<dbReference type="Proteomes" id="UP000050795">
    <property type="component" value="Unassembled WGS sequence"/>
</dbReference>
<dbReference type="WBParaSite" id="TREG1_13640.6">
    <property type="protein sequence ID" value="TREG1_13640.6"/>
    <property type="gene ID" value="TREG1_13640"/>
</dbReference>
<evidence type="ECO:0000313" key="2">
    <source>
        <dbReference type="Proteomes" id="UP000050795"/>
    </source>
</evidence>